<reference evidence="3" key="1">
    <citation type="submission" date="2017-11" db="EMBL/GenBank/DDBJ databases">
        <title>Phenotypic and genomic properties of facultatively anaerobic sulfur-reducing natronoarchaea from hypersaline soda lakes.</title>
        <authorList>
            <person name="Sorokin D.Y."/>
            <person name="Kublanov I.V."/>
            <person name="Roman P."/>
            <person name="Sinninghe Damste J.S."/>
            <person name="Golyshin P.N."/>
            <person name="Rojo D."/>
            <person name="Ciordia S."/>
            <person name="Mena M.D.C."/>
            <person name="Ferrer M."/>
            <person name="Messina E."/>
            <person name="Smedile F."/>
            <person name="La Spada G."/>
            <person name="La Cono V."/>
            <person name="Yakimov M.M."/>
        </authorList>
    </citation>
    <scope>NUCLEOTIDE SEQUENCE [LARGE SCALE GENOMIC DNA]</scope>
    <source>
        <strain evidence="3">AArc-Sl</strain>
    </source>
</reference>
<organism evidence="2 3">
    <name type="scientific">Halalkaliarchaeum desulfuricum</name>
    <dbReference type="NCBI Taxonomy" id="2055893"/>
    <lineage>
        <taxon>Archaea</taxon>
        <taxon>Methanobacteriati</taxon>
        <taxon>Methanobacteriota</taxon>
        <taxon>Stenosarchaea group</taxon>
        <taxon>Halobacteria</taxon>
        <taxon>Halobacteriales</taxon>
        <taxon>Haloferacaceae</taxon>
        <taxon>Halalkaliarchaeum</taxon>
    </lineage>
</organism>
<dbReference type="GeneID" id="37877792"/>
<gene>
    <name evidence="2" type="ORF">AArcSl_1443</name>
</gene>
<dbReference type="AlphaFoldDB" id="A0A343TJ01"/>
<name>A0A343TJ01_9EURY</name>
<evidence type="ECO:0000313" key="3">
    <source>
        <dbReference type="Proteomes" id="UP000263012"/>
    </source>
</evidence>
<keyword evidence="3" id="KW-1185">Reference proteome</keyword>
<dbReference type="EMBL" id="CP025066">
    <property type="protein sequence ID" value="AUX09073.1"/>
    <property type="molecule type" value="Genomic_DNA"/>
</dbReference>
<dbReference type="Proteomes" id="UP000263012">
    <property type="component" value="Chromosome"/>
</dbReference>
<evidence type="ECO:0000313" key="2">
    <source>
        <dbReference type="EMBL" id="AUX09073.1"/>
    </source>
</evidence>
<feature type="compositionally biased region" description="Acidic residues" evidence="1">
    <location>
        <begin position="18"/>
        <end position="39"/>
    </location>
</feature>
<protein>
    <submittedName>
        <fullName evidence="2">Uncharacterized protein</fullName>
    </submittedName>
</protein>
<accession>A0A343TJ01</accession>
<evidence type="ECO:0000256" key="1">
    <source>
        <dbReference type="SAM" id="MobiDB-lite"/>
    </source>
</evidence>
<proteinExistence type="predicted"/>
<dbReference type="KEGG" id="hdf:AArcSl_1443"/>
<feature type="compositionally biased region" description="Basic and acidic residues" evidence="1">
    <location>
        <begin position="40"/>
        <end position="73"/>
    </location>
</feature>
<feature type="compositionally biased region" description="Gly residues" evidence="1">
    <location>
        <begin position="83"/>
        <end position="92"/>
    </location>
</feature>
<sequence length="92" mass="10147">MSFLDTIRSWFRSLFGGEPEDEDELDTDEDAAEPAEPADPEPRLDPDGVTEVRKESDDDPIDRLREVKQKQQETDGDGDGDGSEGGGPDVPR</sequence>
<dbReference type="RefSeq" id="WP_119817059.1">
    <property type="nucleotide sequence ID" value="NZ_CP025066.1"/>
</dbReference>
<feature type="region of interest" description="Disordered" evidence="1">
    <location>
        <begin position="13"/>
        <end position="92"/>
    </location>
</feature>